<dbReference type="SUPFAM" id="SSF46785">
    <property type="entry name" value="Winged helix' DNA-binding domain"/>
    <property type="match status" value="1"/>
</dbReference>
<dbReference type="Proteomes" id="UP000247476">
    <property type="component" value="Unassembled WGS sequence"/>
</dbReference>
<keyword evidence="3" id="KW-0238">DNA-binding</keyword>
<dbReference type="GO" id="GO:0003700">
    <property type="term" value="F:DNA-binding transcription factor activity"/>
    <property type="evidence" value="ECO:0007669"/>
    <property type="project" value="InterPro"/>
</dbReference>
<keyword evidence="7" id="KW-1185">Reference proteome</keyword>
<organism evidence="6 7">
    <name type="scientific">Paenibacillus flagellatus</name>
    <dbReference type="NCBI Taxonomy" id="2211139"/>
    <lineage>
        <taxon>Bacteria</taxon>
        <taxon>Bacillati</taxon>
        <taxon>Bacillota</taxon>
        <taxon>Bacilli</taxon>
        <taxon>Bacillales</taxon>
        <taxon>Paenibacillaceae</taxon>
        <taxon>Paenibacillus</taxon>
    </lineage>
</organism>
<dbReference type="Pfam" id="PF00126">
    <property type="entry name" value="HTH_1"/>
    <property type="match status" value="1"/>
</dbReference>
<dbReference type="OrthoDB" id="9803735at2"/>
<dbReference type="InterPro" id="IPR050950">
    <property type="entry name" value="HTH-type_LysR_regulators"/>
</dbReference>
<dbReference type="PANTHER" id="PTHR30419:SF28">
    <property type="entry name" value="HTH-TYPE TRANSCRIPTIONAL REGULATOR BSDA"/>
    <property type="match status" value="1"/>
</dbReference>
<evidence type="ECO:0000313" key="7">
    <source>
        <dbReference type="Proteomes" id="UP000247476"/>
    </source>
</evidence>
<keyword evidence="4" id="KW-0804">Transcription</keyword>
<dbReference type="PROSITE" id="PS50931">
    <property type="entry name" value="HTH_LYSR"/>
    <property type="match status" value="1"/>
</dbReference>
<evidence type="ECO:0000259" key="5">
    <source>
        <dbReference type="PROSITE" id="PS50931"/>
    </source>
</evidence>
<dbReference type="InterPro" id="IPR036390">
    <property type="entry name" value="WH_DNA-bd_sf"/>
</dbReference>
<feature type="domain" description="HTH lysR-type" evidence="5">
    <location>
        <begin position="13"/>
        <end position="65"/>
    </location>
</feature>
<dbReference type="PANTHER" id="PTHR30419">
    <property type="entry name" value="HTH-TYPE TRANSCRIPTIONAL REGULATOR YBHD"/>
    <property type="match status" value="1"/>
</dbReference>
<keyword evidence="2" id="KW-0805">Transcription regulation</keyword>
<dbReference type="Gene3D" id="1.10.10.10">
    <property type="entry name" value="Winged helix-like DNA-binding domain superfamily/Winged helix DNA-binding domain"/>
    <property type="match status" value="1"/>
</dbReference>
<comment type="caution">
    <text evidence="6">The sequence shown here is derived from an EMBL/GenBank/DDBJ whole genome shotgun (WGS) entry which is preliminary data.</text>
</comment>
<sequence>MRGGLGHWSFFSLKYFRTVARLEPMTEAAGELYITQSSLSKTIQRLEEDLGASLFDRSRSGRKFRLNEFGHCFLQRVERALFELEEGRREIADMTGAGHGTPALAVNTAYMREQQASDVQPIIRNMLHRFKRV</sequence>
<dbReference type="FunFam" id="1.10.10.10:FF:000001">
    <property type="entry name" value="LysR family transcriptional regulator"/>
    <property type="match status" value="1"/>
</dbReference>
<evidence type="ECO:0000256" key="2">
    <source>
        <dbReference type="ARBA" id="ARBA00023015"/>
    </source>
</evidence>
<dbReference type="GO" id="GO:0005829">
    <property type="term" value="C:cytosol"/>
    <property type="evidence" value="ECO:0007669"/>
    <property type="project" value="TreeGrafter"/>
</dbReference>
<gene>
    <name evidence="6" type="ORF">DLM86_25520</name>
</gene>
<dbReference type="InterPro" id="IPR036388">
    <property type="entry name" value="WH-like_DNA-bd_sf"/>
</dbReference>
<protein>
    <recommendedName>
        <fullName evidence="5">HTH lysR-type domain-containing protein</fullName>
    </recommendedName>
</protein>
<evidence type="ECO:0000256" key="1">
    <source>
        <dbReference type="ARBA" id="ARBA00009437"/>
    </source>
</evidence>
<evidence type="ECO:0000256" key="4">
    <source>
        <dbReference type="ARBA" id="ARBA00023163"/>
    </source>
</evidence>
<reference evidence="6 7" key="1">
    <citation type="submission" date="2018-05" db="EMBL/GenBank/DDBJ databases">
        <title>Paenibacillus flagellatus sp. nov., isolated from selenium mineral soil.</title>
        <authorList>
            <person name="Dai X."/>
        </authorList>
    </citation>
    <scope>NUCLEOTIDE SEQUENCE [LARGE SCALE GENOMIC DNA]</scope>
    <source>
        <strain evidence="6 7">DXL2</strain>
    </source>
</reference>
<evidence type="ECO:0000256" key="3">
    <source>
        <dbReference type="ARBA" id="ARBA00023125"/>
    </source>
</evidence>
<proteinExistence type="inferred from homology"/>
<name>A0A2V5JYQ0_9BACL</name>
<dbReference type="InterPro" id="IPR000847">
    <property type="entry name" value="LysR_HTH_N"/>
</dbReference>
<dbReference type="PRINTS" id="PR00039">
    <property type="entry name" value="HTHLYSR"/>
</dbReference>
<accession>A0A2V5JYQ0</accession>
<evidence type="ECO:0000313" key="6">
    <source>
        <dbReference type="EMBL" id="PYI51422.1"/>
    </source>
</evidence>
<dbReference type="EMBL" id="QJVJ01000013">
    <property type="protein sequence ID" value="PYI51422.1"/>
    <property type="molecule type" value="Genomic_DNA"/>
</dbReference>
<comment type="similarity">
    <text evidence="1">Belongs to the LysR transcriptional regulatory family.</text>
</comment>
<dbReference type="GO" id="GO:0003677">
    <property type="term" value="F:DNA binding"/>
    <property type="evidence" value="ECO:0007669"/>
    <property type="project" value="UniProtKB-KW"/>
</dbReference>
<dbReference type="AlphaFoldDB" id="A0A2V5JYQ0"/>